<feature type="coiled-coil region" evidence="1">
    <location>
        <begin position="215"/>
        <end position="285"/>
    </location>
</feature>
<keyword evidence="1" id="KW-0175">Coiled coil</keyword>
<dbReference type="Proteomes" id="UP001470230">
    <property type="component" value="Unassembled WGS sequence"/>
</dbReference>
<evidence type="ECO:0008006" key="4">
    <source>
        <dbReference type="Google" id="ProtNLM"/>
    </source>
</evidence>
<evidence type="ECO:0000256" key="1">
    <source>
        <dbReference type="SAM" id="Coils"/>
    </source>
</evidence>
<proteinExistence type="predicted"/>
<sequence length="680" mass="79915">MQNETFQFTLRSKTYNVPLIYSRLADISPNISKSLIFGLNHQYHIESDVSDEVFQSFIQYLISDEIPDIQINNINEFSELSKEFHLLEEVIQNKKEEFGEYLVNLNGLHSKNSLFYEEQIASNLDEYLEKYGQELMKKPVQSLFNVFNHEKRRLTKHDLAYELIKQHHESTNYFDIFILLDKLDGSKLSRSNFLESLSLREERLNHMPIIDFSYLSNMFDKQTKLEEKVAELDSEIKNIQQEHEKEMKNMNDTHSNEIGEMKEMIESLTNRIKAIENTNQQLLNSQKNQLNDHIELTRIVDNHSHEIEDIQQTQSNKIDEMQTKFESLTNKIGEIENKNQKLPNSQKNQSNNHDELKRIVNNHLHEIENIQPISDQIFTDQPNLETPGIIRRLERKQKTPFDRLFVASQSSNDIYNLIDPNTNDDFITSDIKKNFFITFKLKEPVMINGMKIWSSNYGYPKSFDISVDGQIVKSIKEAEELNGKNKEMTIQFDAIQGTKIKFIQTGQSWDRKSHKINIKRIEILSSEDKFSKGVFTTLIESSENHDPHKCPVIVSATSHDNNSFYLRDTNKNVYMTNINQWFQIEFICGQVILCGFRLKKGKITKIKNFKIICTNDVNKPEENWETLFEINEQEQNDFATYEFNQPSHPIKFVRLMQIGTSWNNQKAFSFKHLDFFGAYV</sequence>
<name>A0ABR2KGP0_9EUKA</name>
<evidence type="ECO:0000313" key="2">
    <source>
        <dbReference type="EMBL" id="KAK8890304.1"/>
    </source>
</evidence>
<dbReference type="SUPFAM" id="SSF49785">
    <property type="entry name" value="Galactose-binding domain-like"/>
    <property type="match status" value="1"/>
</dbReference>
<keyword evidence="3" id="KW-1185">Reference proteome</keyword>
<protein>
    <recommendedName>
        <fullName evidence="4">F5/8 type C domain-containing protein</fullName>
    </recommendedName>
</protein>
<dbReference type="InterPro" id="IPR008979">
    <property type="entry name" value="Galactose-bd-like_sf"/>
</dbReference>
<comment type="caution">
    <text evidence="2">The sequence shown here is derived from an EMBL/GenBank/DDBJ whole genome shotgun (WGS) entry which is preliminary data.</text>
</comment>
<gene>
    <name evidence="2" type="ORF">M9Y10_035077</name>
</gene>
<dbReference type="Gene3D" id="2.60.120.260">
    <property type="entry name" value="Galactose-binding domain-like"/>
    <property type="match status" value="1"/>
</dbReference>
<accession>A0ABR2KGP0</accession>
<evidence type="ECO:0000313" key="3">
    <source>
        <dbReference type="Proteomes" id="UP001470230"/>
    </source>
</evidence>
<organism evidence="2 3">
    <name type="scientific">Tritrichomonas musculus</name>
    <dbReference type="NCBI Taxonomy" id="1915356"/>
    <lineage>
        <taxon>Eukaryota</taxon>
        <taxon>Metamonada</taxon>
        <taxon>Parabasalia</taxon>
        <taxon>Tritrichomonadida</taxon>
        <taxon>Tritrichomonadidae</taxon>
        <taxon>Tritrichomonas</taxon>
    </lineage>
</organism>
<reference evidence="2 3" key="1">
    <citation type="submission" date="2024-04" db="EMBL/GenBank/DDBJ databases">
        <title>Tritrichomonas musculus Genome.</title>
        <authorList>
            <person name="Alves-Ferreira E."/>
            <person name="Grigg M."/>
            <person name="Lorenzi H."/>
            <person name="Galac M."/>
        </authorList>
    </citation>
    <scope>NUCLEOTIDE SEQUENCE [LARGE SCALE GENOMIC DNA]</scope>
    <source>
        <strain evidence="2 3">EAF2021</strain>
    </source>
</reference>
<dbReference type="EMBL" id="JAPFFF010000005">
    <property type="protein sequence ID" value="KAK8890304.1"/>
    <property type="molecule type" value="Genomic_DNA"/>
</dbReference>